<dbReference type="RefSeq" id="WP_188378362.1">
    <property type="nucleotide sequence ID" value="NZ_BMEL01000004.1"/>
</dbReference>
<gene>
    <name evidence="1" type="ORF">GCM10010954_30290</name>
</gene>
<sequence>MQFEAKCKRSIFSKNSTLLNTAKDEKSLKKVLDSPHHCYFTEGEYYTFKVGEHVWESVNNFSDWHLFNVSRDFDLVADHFELKTLSKIK</sequence>
<proteinExistence type="predicted"/>
<evidence type="ECO:0000313" key="1">
    <source>
        <dbReference type="EMBL" id="GGF29110.1"/>
    </source>
</evidence>
<reference evidence="1" key="2">
    <citation type="submission" date="2020-09" db="EMBL/GenBank/DDBJ databases">
        <authorList>
            <person name="Sun Q."/>
            <person name="Zhou Y."/>
        </authorList>
    </citation>
    <scope>NUCLEOTIDE SEQUENCE</scope>
    <source>
        <strain evidence="1">CGMCC 1.12153</strain>
    </source>
</reference>
<dbReference type="Proteomes" id="UP000660110">
    <property type="component" value="Unassembled WGS sequence"/>
</dbReference>
<keyword evidence="2" id="KW-1185">Reference proteome</keyword>
<dbReference type="AlphaFoldDB" id="A0A917EXM2"/>
<organism evidence="1 2">
    <name type="scientific">Halobacillus andaensis</name>
    <dbReference type="NCBI Taxonomy" id="1176239"/>
    <lineage>
        <taxon>Bacteria</taxon>
        <taxon>Bacillati</taxon>
        <taxon>Bacillota</taxon>
        <taxon>Bacilli</taxon>
        <taxon>Bacillales</taxon>
        <taxon>Bacillaceae</taxon>
        <taxon>Halobacillus</taxon>
    </lineage>
</organism>
<evidence type="ECO:0000313" key="2">
    <source>
        <dbReference type="Proteomes" id="UP000660110"/>
    </source>
</evidence>
<accession>A0A917EXM2</accession>
<name>A0A917EXM2_HALAA</name>
<comment type="caution">
    <text evidence="1">The sequence shown here is derived from an EMBL/GenBank/DDBJ whole genome shotgun (WGS) entry which is preliminary data.</text>
</comment>
<protein>
    <submittedName>
        <fullName evidence="1">Uncharacterized protein</fullName>
    </submittedName>
</protein>
<dbReference type="EMBL" id="BMEL01000004">
    <property type="protein sequence ID" value="GGF29110.1"/>
    <property type="molecule type" value="Genomic_DNA"/>
</dbReference>
<reference evidence="1" key="1">
    <citation type="journal article" date="2014" name="Int. J. Syst. Evol. Microbiol.">
        <title>Complete genome sequence of Corynebacterium casei LMG S-19264T (=DSM 44701T), isolated from a smear-ripened cheese.</title>
        <authorList>
            <consortium name="US DOE Joint Genome Institute (JGI-PGF)"/>
            <person name="Walter F."/>
            <person name="Albersmeier A."/>
            <person name="Kalinowski J."/>
            <person name="Ruckert C."/>
        </authorList>
    </citation>
    <scope>NUCLEOTIDE SEQUENCE</scope>
    <source>
        <strain evidence="1">CGMCC 1.12153</strain>
    </source>
</reference>